<dbReference type="InterPro" id="IPR051093">
    <property type="entry name" value="Neuroligin/BSAL"/>
</dbReference>
<evidence type="ECO:0000313" key="4">
    <source>
        <dbReference type="EMBL" id="KAF6206595.1"/>
    </source>
</evidence>
<gene>
    <name evidence="4" type="ORF">GE061_017831</name>
</gene>
<dbReference type="OrthoDB" id="3200163at2759"/>
<dbReference type="Gene3D" id="3.40.50.1820">
    <property type="entry name" value="alpha/beta hydrolase"/>
    <property type="match status" value="1"/>
</dbReference>
<comment type="similarity">
    <text evidence="1">Belongs to the type-B carboxylesterase/lipase family.</text>
</comment>
<dbReference type="AlphaFoldDB" id="A0A8S9XG52"/>
<dbReference type="EMBL" id="WIXP02000008">
    <property type="protein sequence ID" value="KAF6206595.1"/>
    <property type="molecule type" value="Genomic_DNA"/>
</dbReference>
<dbReference type="Proteomes" id="UP000466442">
    <property type="component" value="Unassembled WGS sequence"/>
</dbReference>
<keyword evidence="5" id="KW-1185">Reference proteome</keyword>
<dbReference type="InterPro" id="IPR029058">
    <property type="entry name" value="AB_hydrolase_fold"/>
</dbReference>
<organism evidence="4 5">
    <name type="scientific">Apolygus lucorum</name>
    <name type="common">Small green plant bug</name>
    <name type="synonym">Lygocoris lucorum</name>
    <dbReference type="NCBI Taxonomy" id="248454"/>
    <lineage>
        <taxon>Eukaryota</taxon>
        <taxon>Metazoa</taxon>
        <taxon>Ecdysozoa</taxon>
        <taxon>Arthropoda</taxon>
        <taxon>Hexapoda</taxon>
        <taxon>Insecta</taxon>
        <taxon>Pterygota</taxon>
        <taxon>Neoptera</taxon>
        <taxon>Paraneoptera</taxon>
        <taxon>Hemiptera</taxon>
        <taxon>Heteroptera</taxon>
        <taxon>Panheteroptera</taxon>
        <taxon>Cimicomorpha</taxon>
        <taxon>Miridae</taxon>
        <taxon>Mirini</taxon>
        <taxon>Apolygus</taxon>
    </lineage>
</organism>
<dbReference type="PANTHER" id="PTHR43903">
    <property type="entry name" value="NEUROLIGIN"/>
    <property type="match status" value="1"/>
</dbReference>
<evidence type="ECO:0000313" key="5">
    <source>
        <dbReference type="Proteomes" id="UP000466442"/>
    </source>
</evidence>
<reference evidence="4" key="1">
    <citation type="journal article" date="2021" name="Mol. Ecol. Resour.">
        <title>Apolygus lucorum genome provides insights into omnivorousness and mesophyll feeding.</title>
        <authorList>
            <person name="Liu Y."/>
            <person name="Liu H."/>
            <person name="Wang H."/>
            <person name="Huang T."/>
            <person name="Liu B."/>
            <person name="Yang B."/>
            <person name="Yin L."/>
            <person name="Li B."/>
            <person name="Zhang Y."/>
            <person name="Zhang S."/>
            <person name="Jiang F."/>
            <person name="Zhang X."/>
            <person name="Ren Y."/>
            <person name="Wang B."/>
            <person name="Wang S."/>
            <person name="Lu Y."/>
            <person name="Wu K."/>
            <person name="Fan W."/>
            <person name="Wang G."/>
        </authorList>
    </citation>
    <scope>NUCLEOTIDE SEQUENCE</scope>
    <source>
        <strain evidence="4">12Hb</strain>
    </source>
</reference>
<name>A0A8S9XG52_APOLU</name>
<comment type="caution">
    <text evidence="4">The sequence shown here is derived from an EMBL/GenBank/DDBJ whole genome shotgun (WGS) entry which is preliminary data.</text>
</comment>
<accession>A0A8S9XG52</accession>
<dbReference type="InterPro" id="IPR002018">
    <property type="entry name" value="CarbesteraseB"/>
</dbReference>
<sequence>MGENINLHLIERRLEGEKKGRCFGGRGTGETRKYPVLVYVHGESYQWSTGNVFDGTVLASYGGLVVVTINYRLGILGPAIALDTTNNVNRGPHHHRNAMERENALKPGVAVLSTGAVGSRRLLMALRQKDARCDTLDSSIGRIENGEHREG</sequence>
<feature type="domain" description="Carboxylesterase type B" evidence="3">
    <location>
        <begin position="30"/>
        <end position="77"/>
    </location>
</feature>
<evidence type="ECO:0000256" key="2">
    <source>
        <dbReference type="ARBA" id="ARBA00023180"/>
    </source>
</evidence>
<dbReference type="Pfam" id="PF00135">
    <property type="entry name" value="COesterase"/>
    <property type="match status" value="1"/>
</dbReference>
<dbReference type="SUPFAM" id="SSF53474">
    <property type="entry name" value="alpha/beta-Hydrolases"/>
    <property type="match status" value="1"/>
</dbReference>
<protein>
    <recommendedName>
        <fullName evidence="3">Carboxylesterase type B domain-containing protein</fullName>
    </recommendedName>
</protein>
<evidence type="ECO:0000259" key="3">
    <source>
        <dbReference type="Pfam" id="PF00135"/>
    </source>
</evidence>
<proteinExistence type="inferred from homology"/>
<keyword evidence="2" id="KW-0325">Glycoprotein</keyword>
<evidence type="ECO:0000256" key="1">
    <source>
        <dbReference type="ARBA" id="ARBA00005964"/>
    </source>
</evidence>